<gene>
    <name evidence="1" type="ORF">WH47_06324</name>
</gene>
<protein>
    <submittedName>
        <fullName evidence="1">Uncharacterized protein</fullName>
    </submittedName>
</protein>
<dbReference type="Proteomes" id="UP000053825">
    <property type="component" value="Unassembled WGS sequence"/>
</dbReference>
<reference evidence="1 2" key="1">
    <citation type="submission" date="2015-07" db="EMBL/GenBank/DDBJ databases">
        <title>The genome of Habropoda laboriosa.</title>
        <authorList>
            <person name="Pan H."/>
            <person name="Kapheim K."/>
        </authorList>
    </citation>
    <scope>NUCLEOTIDE SEQUENCE [LARGE SCALE GENOMIC DNA]</scope>
    <source>
        <strain evidence="1">0110345459</strain>
    </source>
</reference>
<sequence length="56" mass="6465">MSVYSLRDSGYNVYFFKAVNKDKTPSEAFQRDTFVERYEIPHANSLESLLLDAPTC</sequence>
<name>A0A0L7RCG9_9HYME</name>
<dbReference type="EMBL" id="KQ414615">
    <property type="protein sequence ID" value="KOC68533.1"/>
    <property type="molecule type" value="Genomic_DNA"/>
</dbReference>
<accession>A0A0L7RCG9</accession>
<evidence type="ECO:0000313" key="1">
    <source>
        <dbReference type="EMBL" id="KOC68533.1"/>
    </source>
</evidence>
<evidence type="ECO:0000313" key="2">
    <source>
        <dbReference type="Proteomes" id="UP000053825"/>
    </source>
</evidence>
<organism evidence="1 2">
    <name type="scientific">Habropoda laboriosa</name>
    <dbReference type="NCBI Taxonomy" id="597456"/>
    <lineage>
        <taxon>Eukaryota</taxon>
        <taxon>Metazoa</taxon>
        <taxon>Ecdysozoa</taxon>
        <taxon>Arthropoda</taxon>
        <taxon>Hexapoda</taxon>
        <taxon>Insecta</taxon>
        <taxon>Pterygota</taxon>
        <taxon>Neoptera</taxon>
        <taxon>Endopterygota</taxon>
        <taxon>Hymenoptera</taxon>
        <taxon>Apocrita</taxon>
        <taxon>Aculeata</taxon>
        <taxon>Apoidea</taxon>
        <taxon>Anthophila</taxon>
        <taxon>Apidae</taxon>
        <taxon>Habropoda</taxon>
    </lineage>
</organism>
<dbReference type="AlphaFoldDB" id="A0A0L7RCG9"/>
<keyword evidence="2" id="KW-1185">Reference proteome</keyword>
<proteinExistence type="predicted"/>